<dbReference type="InterPro" id="IPR001841">
    <property type="entry name" value="Znf_RING"/>
</dbReference>
<dbReference type="VEuPathDB" id="CryptoDB:Vbra_15116"/>
<dbReference type="AlphaFoldDB" id="A0A0G4FDM3"/>
<proteinExistence type="predicted"/>
<dbReference type="Gene3D" id="3.30.40.10">
    <property type="entry name" value="Zinc/RING finger domain, C3HC4 (zinc finger)"/>
    <property type="match status" value="1"/>
</dbReference>
<feature type="zinc finger region" description="C3H1-type" evidence="4">
    <location>
        <begin position="200"/>
        <end position="225"/>
    </location>
</feature>
<keyword evidence="9" id="KW-1185">Reference proteome</keyword>
<dbReference type="Gene3D" id="4.10.1000.10">
    <property type="entry name" value="Zinc finger, CCCH-type"/>
    <property type="match status" value="1"/>
</dbReference>
<evidence type="ECO:0000256" key="3">
    <source>
        <dbReference type="ARBA" id="ARBA00022833"/>
    </source>
</evidence>
<dbReference type="InParanoid" id="A0A0G4FDM3"/>
<reference evidence="8 9" key="1">
    <citation type="submission" date="2014-11" db="EMBL/GenBank/DDBJ databases">
        <authorList>
            <person name="Zhu J."/>
            <person name="Qi W."/>
            <person name="Song R."/>
        </authorList>
    </citation>
    <scope>NUCLEOTIDE SEQUENCE [LARGE SCALE GENOMIC DNA]</scope>
</reference>
<evidence type="ECO:0000259" key="7">
    <source>
        <dbReference type="PROSITE" id="PS50103"/>
    </source>
</evidence>
<keyword evidence="2 4" id="KW-0863">Zinc-finger</keyword>
<accession>A0A0G4FDM3</accession>
<dbReference type="InterPro" id="IPR013083">
    <property type="entry name" value="Znf_RING/FYVE/PHD"/>
</dbReference>
<dbReference type="SUPFAM" id="SSF90229">
    <property type="entry name" value="CCCH zinc finger"/>
    <property type="match status" value="1"/>
</dbReference>
<dbReference type="EMBL" id="CDMY01000413">
    <property type="protein sequence ID" value="CEM11290.1"/>
    <property type="molecule type" value="Genomic_DNA"/>
</dbReference>
<feature type="compositionally biased region" description="Low complexity" evidence="5">
    <location>
        <begin position="153"/>
        <end position="172"/>
    </location>
</feature>
<feature type="region of interest" description="Disordered" evidence="5">
    <location>
        <begin position="1"/>
        <end position="25"/>
    </location>
</feature>
<feature type="compositionally biased region" description="Polar residues" evidence="5">
    <location>
        <begin position="16"/>
        <end position="25"/>
    </location>
</feature>
<dbReference type="GO" id="GO:0008270">
    <property type="term" value="F:zinc ion binding"/>
    <property type="evidence" value="ECO:0007669"/>
    <property type="project" value="UniProtKB-KW"/>
</dbReference>
<evidence type="ECO:0000256" key="4">
    <source>
        <dbReference type="PROSITE-ProRule" id="PRU00723"/>
    </source>
</evidence>
<dbReference type="Proteomes" id="UP000041254">
    <property type="component" value="Unassembled WGS sequence"/>
</dbReference>
<keyword evidence="3 4" id="KW-0862">Zinc</keyword>
<dbReference type="InterPro" id="IPR036855">
    <property type="entry name" value="Znf_CCCH_sf"/>
</dbReference>
<dbReference type="PROSITE" id="PS50089">
    <property type="entry name" value="ZF_RING_2"/>
    <property type="match status" value="1"/>
</dbReference>
<evidence type="ECO:0000313" key="8">
    <source>
        <dbReference type="EMBL" id="CEM11290.1"/>
    </source>
</evidence>
<evidence type="ECO:0000256" key="2">
    <source>
        <dbReference type="ARBA" id="ARBA00022771"/>
    </source>
</evidence>
<evidence type="ECO:0000259" key="6">
    <source>
        <dbReference type="PROSITE" id="PS50089"/>
    </source>
</evidence>
<dbReference type="SUPFAM" id="SSF57850">
    <property type="entry name" value="RING/U-box"/>
    <property type="match status" value="1"/>
</dbReference>
<feature type="domain" description="C3H1-type" evidence="7">
    <location>
        <begin position="200"/>
        <end position="225"/>
    </location>
</feature>
<evidence type="ECO:0000256" key="5">
    <source>
        <dbReference type="SAM" id="MobiDB-lite"/>
    </source>
</evidence>
<feature type="domain" description="RING-type" evidence="6">
    <location>
        <begin position="32"/>
        <end position="82"/>
    </location>
</feature>
<evidence type="ECO:0000313" key="9">
    <source>
        <dbReference type="Proteomes" id="UP000041254"/>
    </source>
</evidence>
<evidence type="ECO:0000256" key="1">
    <source>
        <dbReference type="ARBA" id="ARBA00022723"/>
    </source>
</evidence>
<dbReference type="OrthoDB" id="6105938at2759"/>
<keyword evidence="1 4" id="KW-0479">Metal-binding</keyword>
<dbReference type="PROSITE" id="PS50103">
    <property type="entry name" value="ZF_C3H1"/>
    <property type="match status" value="1"/>
</dbReference>
<feature type="compositionally biased region" description="Low complexity" evidence="5">
    <location>
        <begin position="1"/>
        <end position="15"/>
    </location>
</feature>
<gene>
    <name evidence="8" type="ORF">Vbra_15116</name>
</gene>
<sequence>MGVSQSSSSHASVQSPNPVITHTSAASSEESCPICGEAYQKADGRAGDGDSVRTVTSCCSQAICKGCHKICIDSQGKCPYCRKQHAASGRIARTRVERDETDDTNPFVYMRLSSMDMDFDSPPPSPPPRTVHRQVPRRCSYRYAVEFPALRSSVSTPSSSVSTPSSSAWLRPPTLPPPHMIPPLTTRTPIRRPAKGPGELYNTRMCRYHVRCNFGRDCHFAHSGAELRSVADNRVYIEAGRAVPRVVCRSFVIQNRS</sequence>
<protein>
    <submittedName>
        <fullName evidence="8">Uncharacterized protein</fullName>
    </submittedName>
</protein>
<name>A0A0G4FDM3_VITBC</name>
<dbReference type="InterPro" id="IPR000571">
    <property type="entry name" value="Znf_CCCH"/>
</dbReference>
<feature type="region of interest" description="Disordered" evidence="5">
    <location>
        <begin position="153"/>
        <end position="196"/>
    </location>
</feature>
<organism evidence="8 9">
    <name type="scientific">Vitrella brassicaformis (strain CCMP3155)</name>
    <dbReference type="NCBI Taxonomy" id="1169540"/>
    <lineage>
        <taxon>Eukaryota</taxon>
        <taxon>Sar</taxon>
        <taxon>Alveolata</taxon>
        <taxon>Colpodellida</taxon>
        <taxon>Vitrellaceae</taxon>
        <taxon>Vitrella</taxon>
    </lineage>
</organism>